<accession>A0AA90P166</accession>
<dbReference type="AlphaFoldDB" id="A0AA90P166"/>
<protein>
    <submittedName>
        <fullName evidence="1">Uncharacterized protein</fullName>
    </submittedName>
</protein>
<evidence type="ECO:0000313" key="1">
    <source>
        <dbReference type="EMBL" id="MDP0590241.1"/>
    </source>
</evidence>
<dbReference type="EMBL" id="JASXSV010000036">
    <property type="protein sequence ID" value="MDP0590241.1"/>
    <property type="molecule type" value="Genomic_DNA"/>
</dbReference>
<dbReference type="Proteomes" id="UP001178148">
    <property type="component" value="Unassembled WGS sequence"/>
</dbReference>
<name>A0AA90P166_9GAMM</name>
<gene>
    <name evidence="1" type="ORF">QS748_14050</name>
</gene>
<proteinExistence type="predicted"/>
<comment type="caution">
    <text evidence="1">The sequence shown here is derived from an EMBL/GenBank/DDBJ whole genome shotgun (WGS) entry which is preliminary data.</text>
</comment>
<keyword evidence="2" id="KW-1185">Reference proteome</keyword>
<reference evidence="1 2" key="1">
    <citation type="journal article" date="2023" name="bioRxiv">
        <title>An intranuclear bacterial parasite of deep-sea mussels expresses apoptosis inhibitors acquired from its host.</title>
        <authorList>
            <person name="Gonzalez Porras M.A."/>
            <person name="Assie A."/>
            <person name="Tietjen M."/>
            <person name="Violette M."/>
            <person name="Kleiner M."/>
            <person name="Gruber-Vodicka H."/>
            <person name="Dubilier N."/>
            <person name="Leisch N."/>
        </authorList>
    </citation>
    <scope>NUCLEOTIDE SEQUENCE [LARGE SCALE GENOMIC DNA]</scope>
    <source>
        <strain evidence="1">IAP13</strain>
    </source>
</reference>
<evidence type="ECO:0000313" key="2">
    <source>
        <dbReference type="Proteomes" id="UP001178148"/>
    </source>
</evidence>
<organism evidence="1 2">
    <name type="scientific">Candidatus Endonucleibacter bathymodioli</name>
    <dbReference type="NCBI Taxonomy" id="539814"/>
    <lineage>
        <taxon>Bacteria</taxon>
        <taxon>Pseudomonadati</taxon>
        <taxon>Pseudomonadota</taxon>
        <taxon>Gammaproteobacteria</taxon>
        <taxon>Oceanospirillales</taxon>
        <taxon>Endozoicomonadaceae</taxon>
        <taxon>Candidatus Endonucleibacter</taxon>
    </lineage>
</organism>
<sequence length="165" mass="18555">MGSGKVLLVMDSVFFIDKNTCLDPILNSSPGLNQELNRIMDSYMVVSMISMLRKNEVKQIFIDDSNTPSLNEENSSLLDVIDGLSSQVLEVKACDIYVDQSFKKGMLNYVAIGEFTVRNIVGNTSICKIKYNNQEANQNQKNTYLNRCDITSPSFLVISHYHAQI</sequence>